<feature type="region of interest" description="Disordered" evidence="1">
    <location>
        <begin position="1"/>
        <end position="31"/>
    </location>
</feature>
<sequence>VKEIQEKDKNGSKPDKNGKRVEAEKSLKQLQ</sequence>
<dbReference type="AlphaFoldDB" id="A0A699KU22"/>
<evidence type="ECO:0000256" key="1">
    <source>
        <dbReference type="SAM" id="MobiDB-lite"/>
    </source>
</evidence>
<organism evidence="2">
    <name type="scientific">Tanacetum cinerariifolium</name>
    <name type="common">Dalmatian daisy</name>
    <name type="synonym">Chrysanthemum cinerariifolium</name>
    <dbReference type="NCBI Taxonomy" id="118510"/>
    <lineage>
        <taxon>Eukaryota</taxon>
        <taxon>Viridiplantae</taxon>
        <taxon>Streptophyta</taxon>
        <taxon>Embryophyta</taxon>
        <taxon>Tracheophyta</taxon>
        <taxon>Spermatophyta</taxon>
        <taxon>Magnoliopsida</taxon>
        <taxon>eudicotyledons</taxon>
        <taxon>Gunneridae</taxon>
        <taxon>Pentapetalae</taxon>
        <taxon>asterids</taxon>
        <taxon>campanulids</taxon>
        <taxon>Asterales</taxon>
        <taxon>Asteraceae</taxon>
        <taxon>Asteroideae</taxon>
        <taxon>Anthemideae</taxon>
        <taxon>Anthemidinae</taxon>
        <taxon>Tanacetum</taxon>
    </lineage>
</organism>
<gene>
    <name evidence="2" type="ORF">Tci_678299</name>
</gene>
<comment type="caution">
    <text evidence="2">The sequence shown here is derived from an EMBL/GenBank/DDBJ whole genome shotgun (WGS) entry which is preliminary data.</text>
</comment>
<protein>
    <submittedName>
        <fullName evidence="2">Uncharacterized protein</fullName>
    </submittedName>
</protein>
<proteinExistence type="predicted"/>
<reference evidence="2" key="1">
    <citation type="journal article" date="2019" name="Sci. Rep.">
        <title>Draft genome of Tanacetum cinerariifolium, the natural source of mosquito coil.</title>
        <authorList>
            <person name="Yamashiro T."/>
            <person name="Shiraishi A."/>
            <person name="Satake H."/>
            <person name="Nakayama K."/>
        </authorList>
    </citation>
    <scope>NUCLEOTIDE SEQUENCE</scope>
</reference>
<name>A0A699KU22_TANCI</name>
<evidence type="ECO:0000313" key="2">
    <source>
        <dbReference type="EMBL" id="GFB06328.1"/>
    </source>
</evidence>
<dbReference type="EMBL" id="BKCJ010544133">
    <property type="protein sequence ID" value="GFB06328.1"/>
    <property type="molecule type" value="Genomic_DNA"/>
</dbReference>
<feature type="non-terminal residue" evidence="2">
    <location>
        <position position="1"/>
    </location>
</feature>
<accession>A0A699KU22</accession>